<keyword evidence="2" id="KW-1133">Transmembrane helix</keyword>
<accession>A0A6I8M4Z9</accession>
<sequence length="330" mass="35308">MTRHTPPRPATPVITGLFPDGPDSVLVNPAVSDRRWRTEYARAGLTFRIVLTGLLGTALAVLGGLAASSGGGAVAGDVVAFGVLTVGASVVIGRHRATRLLVDHRHGAASPCRLDRTRGEFFMRSRDFADLGCPGAAAVRELICGVDELHRSPARGWFGPELCREVHRVVWESLSVLERTREARTLASELARDPDTEVGDLAAAAREAIAVIDAGLAEVVGHMRGCLALSRAWEAKLRHAELATRTDRTLSTVPGHDHVLALGRAAEALPRTLHAFLTAARDLTGAGPFPWERPASSWLQVPGSHDGRGGAATARRKRFRRDGPDETKLP</sequence>
<evidence type="ECO:0000313" key="4">
    <source>
        <dbReference type="Proteomes" id="UP000399805"/>
    </source>
</evidence>
<evidence type="ECO:0000313" key="3">
    <source>
        <dbReference type="EMBL" id="VVJ22713.1"/>
    </source>
</evidence>
<feature type="compositionally biased region" description="Basic and acidic residues" evidence="1">
    <location>
        <begin position="321"/>
        <end position="330"/>
    </location>
</feature>
<dbReference type="RefSeq" id="WP_155547668.1">
    <property type="nucleotide sequence ID" value="NZ_CABVGP010000003.1"/>
</dbReference>
<proteinExistence type="predicted"/>
<protein>
    <submittedName>
        <fullName evidence="3">Uncharacterized protein</fullName>
    </submittedName>
</protein>
<gene>
    <name evidence="3" type="ORF">AA23TX_07630</name>
</gene>
<dbReference type="EMBL" id="CABVGP010000003">
    <property type="protein sequence ID" value="VVJ22713.1"/>
    <property type="molecule type" value="Genomic_DNA"/>
</dbReference>
<feature type="region of interest" description="Disordered" evidence="1">
    <location>
        <begin position="294"/>
        <end position="330"/>
    </location>
</feature>
<keyword evidence="4" id="KW-1185">Reference proteome</keyword>
<dbReference type="Proteomes" id="UP000399805">
    <property type="component" value="Unassembled WGS sequence"/>
</dbReference>
<evidence type="ECO:0000256" key="2">
    <source>
        <dbReference type="SAM" id="Phobius"/>
    </source>
</evidence>
<feature type="transmembrane region" description="Helical" evidence="2">
    <location>
        <begin position="45"/>
        <end position="67"/>
    </location>
</feature>
<dbReference type="AlphaFoldDB" id="A0A6I8M4Z9"/>
<keyword evidence="2" id="KW-0472">Membrane</keyword>
<evidence type="ECO:0000256" key="1">
    <source>
        <dbReference type="SAM" id="MobiDB-lite"/>
    </source>
</evidence>
<keyword evidence="2" id="KW-0812">Transmembrane</keyword>
<name>A0A6I8M4Z9_9PSEU</name>
<reference evidence="3 4" key="1">
    <citation type="submission" date="2019-09" db="EMBL/GenBank/DDBJ databases">
        <authorList>
            <person name="Leyn A S."/>
        </authorList>
    </citation>
    <scope>NUCLEOTIDE SEQUENCE [LARGE SCALE GENOMIC DNA]</scope>
    <source>
        <strain evidence="3">AA231_1</strain>
    </source>
</reference>
<organism evidence="3 4">
    <name type="scientific">Amycolatopsis camponoti</name>
    <dbReference type="NCBI Taxonomy" id="2606593"/>
    <lineage>
        <taxon>Bacteria</taxon>
        <taxon>Bacillati</taxon>
        <taxon>Actinomycetota</taxon>
        <taxon>Actinomycetes</taxon>
        <taxon>Pseudonocardiales</taxon>
        <taxon>Pseudonocardiaceae</taxon>
        <taxon>Amycolatopsis</taxon>
    </lineage>
</organism>
<feature type="transmembrane region" description="Helical" evidence="2">
    <location>
        <begin position="73"/>
        <end position="92"/>
    </location>
</feature>